<dbReference type="InterPro" id="IPR009081">
    <property type="entry name" value="PP-bd_ACP"/>
</dbReference>
<feature type="region of interest" description="N-terminal hotdog fold" evidence="4">
    <location>
        <begin position="888"/>
        <end position="1029"/>
    </location>
</feature>
<evidence type="ECO:0000259" key="8">
    <source>
        <dbReference type="PROSITE" id="PS52019"/>
    </source>
</evidence>
<dbReference type="InterPro" id="IPR049552">
    <property type="entry name" value="PKS_DH_N"/>
</dbReference>
<reference evidence="9 10" key="1">
    <citation type="submission" date="2020-08" db="EMBL/GenBank/DDBJ databases">
        <title>Sequencing the genomes of 1000 actinobacteria strains.</title>
        <authorList>
            <person name="Klenk H.-P."/>
        </authorList>
    </citation>
    <scope>NUCLEOTIDE SEQUENCE [LARGE SCALE GENOMIC DNA]</scope>
    <source>
        <strain evidence="9 10">DSM 43768</strain>
    </source>
</reference>
<dbReference type="PROSITE" id="PS00606">
    <property type="entry name" value="KS3_1"/>
    <property type="match status" value="1"/>
</dbReference>
<dbReference type="PROSITE" id="PS52019">
    <property type="entry name" value="PKS_MFAS_DH"/>
    <property type="match status" value="1"/>
</dbReference>
<dbReference type="InterPro" id="IPR020807">
    <property type="entry name" value="PKS_DH"/>
</dbReference>
<dbReference type="PANTHER" id="PTHR43775">
    <property type="entry name" value="FATTY ACID SYNTHASE"/>
    <property type="match status" value="1"/>
</dbReference>
<dbReference type="SUPFAM" id="SSF47336">
    <property type="entry name" value="ACP-like"/>
    <property type="match status" value="1"/>
</dbReference>
<dbReference type="InterPro" id="IPR042104">
    <property type="entry name" value="PKS_dehydratase_sf"/>
</dbReference>
<proteinExistence type="predicted"/>
<sequence>MEPVAVVGIGCRFPGDAGSPDAFWDLLCAARNTTRPLPAERWRPYENHSPEYAAALRDAVRHGSFLNDIEGFDAEFFGLSPREAELMDPQQRILMETAWEALEHAGLPPHALAGTDAGVFVGVCTADYGGRLLEDLPQIEAWTGIGAATCAVANRISYSLDLRGPSMAVDTACSASLVALHLAAQSLRLGESDVALAGGVNLLVTPGQTLTLGTAGALAPDGRSKSFDAAADGYGRGEGCGVVVLKRLSDARRDGDRILALVIGSAVNQDGHTNGIMAPCGAAQEHVMTRACRQAGISPATVGYVEAHGTGTRLGDPLEAEALAAVYGTGRPPGDPCLIGSVKSNIGHLEGAAGIAGVIKAVLALDRGEIPPSVLTTPNPAISWETSGLRLVTERSAWPERGHPRRAGVSSFGYGGTVAHILLEQAPPPASEPPRASRVSQGQRLFPLSAASRTALRRYAGTLADRLDGLDVASVGHTLALRRSHLARRAVVIADGRGELAANLRRLAEDLPSEDVLTGDVLPDPGPGPVWVFSGQGCQWRGMGRELLATEPEFAALVDEVEPIFAEEIGFSPRQVLTEGELDGIDRVQTMIFVMQLGLARLWNAYGVGPKAVIGHSVGEIAAAVTAGAMSVADGARLICRRSRLLRQAEGKGAMVMVGLPFEEAAGRLAGRTDLVAAISSAPGSTVLSGDVAAVEAVLNEWPAEGIVARRVASDVAFHSPHMEPLAVELAAATADLAFGAPRIPMYTTVLADPRSTPVLDSAYWAANLRDPVRLAAATQAAAQDGYRAFLEISPHPVVAHSITETIEEAGFEDVFVGTSLRRNQPERSTLLAAVGLAHCHGVEVDWSRLQPSGDLADLPPYAWQHRRHWRDASAGDDENRGHDVHSHTLLGAGTSLAGSRSRLWRTSLEDANRPYPGSHALNGVEIVPAAVLVNTFLHAVAGADGAVPVLTDVEMMHPLMTAERRQIQIVHEPPAIRLAARTPAGPGEPEPAWLVHVTASVAAPGDAAARSNGAVQGNGAARGKGAAHDHAAAHGNGVAAGRAPALPDVLPEAGTTGLTPLDTGFVHRRLAAVGVPATGFEWTIQTLLGGEGVLRATVRTGHPDDTYPDDGQAGNGQAEGGQAVKAPLTWAPALDAVMSVAPCVFPGDPVLRMVVHIDEVALTGTPPETVIIHAAVDPAGDDTVQALLADADGRVVGHLSGLRYPVIDAPAPAEEELREPADSFAGLPPDELREHVQTEVRAEIAAVMRLDTEDLAVRRPLIEQGLDSVMTVMVRRRLEKRFGCRLPATLLWQQPTISAIADHLVGLLTTRKPRQDAAPEAVLESVPAFGG</sequence>
<dbReference type="Pfam" id="PF00550">
    <property type="entry name" value="PP-binding"/>
    <property type="match status" value="1"/>
</dbReference>
<dbReference type="InterPro" id="IPR036736">
    <property type="entry name" value="ACP-like_sf"/>
</dbReference>
<feature type="region of interest" description="Disordered" evidence="5">
    <location>
        <begin position="1010"/>
        <end position="1033"/>
    </location>
</feature>
<dbReference type="InterPro" id="IPR001227">
    <property type="entry name" value="Ac_transferase_dom_sf"/>
</dbReference>
<dbReference type="InterPro" id="IPR016036">
    <property type="entry name" value="Malonyl_transacylase_ACP-bd"/>
</dbReference>
<dbReference type="InterPro" id="IPR032821">
    <property type="entry name" value="PKS_assoc"/>
</dbReference>
<comment type="caution">
    <text evidence="9">The sequence shown here is derived from an EMBL/GenBank/DDBJ whole genome shotgun (WGS) entry which is preliminary data.</text>
</comment>
<dbReference type="SUPFAM" id="SSF53901">
    <property type="entry name" value="Thiolase-like"/>
    <property type="match status" value="1"/>
</dbReference>
<dbReference type="Pfam" id="PF16197">
    <property type="entry name" value="KAsynt_C_assoc"/>
    <property type="match status" value="1"/>
</dbReference>
<dbReference type="Gene3D" id="3.10.129.110">
    <property type="entry name" value="Polyketide synthase dehydratase"/>
    <property type="match status" value="1"/>
</dbReference>
<dbReference type="InterPro" id="IPR018201">
    <property type="entry name" value="Ketoacyl_synth_AS"/>
</dbReference>
<evidence type="ECO:0000313" key="9">
    <source>
        <dbReference type="EMBL" id="MBB6553838.1"/>
    </source>
</evidence>
<evidence type="ECO:0000256" key="3">
    <source>
        <dbReference type="ARBA" id="ARBA00022679"/>
    </source>
</evidence>
<dbReference type="SMART" id="SM00825">
    <property type="entry name" value="PKS_KS"/>
    <property type="match status" value="1"/>
</dbReference>
<dbReference type="Gene3D" id="3.30.70.3290">
    <property type="match status" value="1"/>
</dbReference>
<feature type="domain" description="Carrier" evidence="6">
    <location>
        <begin position="1232"/>
        <end position="1309"/>
    </location>
</feature>
<dbReference type="RefSeq" id="WP_312904123.1">
    <property type="nucleotide sequence ID" value="NZ_BAAAXY010000114.1"/>
</dbReference>
<evidence type="ECO:0000256" key="5">
    <source>
        <dbReference type="SAM" id="MobiDB-lite"/>
    </source>
</evidence>
<protein>
    <submittedName>
        <fullName evidence="9">6-methylsalicylic acid synthase</fullName>
        <ecNumber evidence="9">2.3.1.165</ecNumber>
    </submittedName>
</protein>
<dbReference type="EMBL" id="JACHMI010000001">
    <property type="protein sequence ID" value="MBB6553838.1"/>
    <property type="molecule type" value="Genomic_DNA"/>
</dbReference>
<dbReference type="PROSITE" id="PS50075">
    <property type="entry name" value="CARRIER"/>
    <property type="match status" value="1"/>
</dbReference>
<gene>
    <name evidence="9" type="ORF">HD593_008633</name>
</gene>
<feature type="region of interest" description="Disordered" evidence="5">
    <location>
        <begin position="1103"/>
        <end position="1122"/>
    </location>
</feature>
<dbReference type="Proteomes" id="UP000565579">
    <property type="component" value="Unassembled WGS sequence"/>
</dbReference>
<keyword evidence="9" id="KW-0012">Acyltransferase</keyword>
<comment type="caution">
    <text evidence="4">Lacks conserved residue(s) required for the propagation of feature annotation.</text>
</comment>
<dbReference type="InterPro" id="IPR014030">
    <property type="entry name" value="Ketoacyl_synth_N"/>
</dbReference>
<dbReference type="InterPro" id="IPR014031">
    <property type="entry name" value="Ketoacyl_synth_C"/>
</dbReference>
<feature type="domain" description="PKS/mFAS DH" evidence="8">
    <location>
        <begin position="888"/>
        <end position="1214"/>
    </location>
</feature>
<dbReference type="InterPro" id="IPR049900">
    <property type="entry name" value="PKS_mFAS_DH"/>
</dbReference>
<dbReference type="InterPro" id="IPR020806">
    <property type="entry name" value="PKS_PP-bd"/>
</dbReference>
<dbReference type="Pfam" id="PF21089">
    <property type="entry name" value="PKS_DH_N"/>
    <property type="match status" value="1"/>
</dbReference>
<dbReference type="InterPro" id="IPR020841">
    <property type="entry name" value="PKS_Beta-ketoAc_synthase_dom"/>
</dbReference>
<organism evidence="9 10">
    <name type="scientific">Nonomuraea rubra</name>
    <dbReference type="NCBI Taxonomy" id="46180"/>
    <lineage>
        <taxon>Bacteria</taxon>
        <taxon>Bacillati</taxon>
        <taxon>Actinomycetota</taxon>
        <taxon>Actinomycetes</taxon>
        <taxon>Streptosporangiales</taxon>
        <taxon>Streptosporangiaceae</taxon>
        <taxon>Nonomuraea</taxon>
    </lineage>
</organism>
<dbReference type="Gene3D" id="3.40.47.10">
    <property type="match status" value="1"/>
</dbReference>
<evidence type="ECO:0000259" key="7">
    <source>
        <dbReference type="PROSITE" id="PS52004"/>
    </source>
</evidence>
<keyword evidence="3 9" id="KW-0808">Transferase</keyword>
<dbReference type="SUPFAM" id="SSF52151">
    <property type="entry name" value="FabD/lysophospholipase-like"/>
    <property type="match status" value="1"/>
</dbReference>
<dbReference type="GO" id="GO:0050641">
    <property type="term" value="F:6-methylsalicylic acid synthase activity"/>
    <property type="evidence" value="ECO:0007669"/>
    <property type="project" value="UniProtKB-EC"/>
</dbReference>
<keyword evidence="2" id="KW-0597">Phosphoprotein</keyword>
<dbReference type="PANTHER" id="PTHR43775:SF37">
    <property type="entry name" value="SI:DKEY-61P9.11"/>
    <property type="match status" value="1"/>
</dbReference>
<dbReference type="Gene3D" id="1.10.1200.10">
    <property type="entry name" value="ACP-like"/>
    <property type="match status" value="1"/>
</dbReference>
<dbReference type="CDD" id="cd00833">
    <property type="entry name" value="PKS"/>
    <property type="match status" value="1"/>
</dbReference>
<keyword evidence="1" id="KW-0596">Phosphopantetheine</keyword>
<dbReference type="SMART" id="SM01294">
    <property type="entry name" value="PKS_PP_betabranch"/>
    <property type="match status" value="1"/>
</dbReference>
<dbReference type="EC" id="2.3.1.165" evidence="9"/>
<dbReference type="GO" id="GO:0031177">
    <property type="term" value="F:phosphopantetheine binding"/>
    <property type="evidence" value="ECO:0007669"/>
    <property type="project" value="InterPro"/>
</dbReference>
<feature type="region of interest" description="C-terminal hotdog fold" evidence="4">
    <location>
        <begin position="1056"/>
        <end position="1214"/>
    </location>
</feature>
<evidence type="ECO:0000313" key="10">
    <source>
        <dbReference type="Proteomes" id="UP000565579"/>
    </source>
</evidence>
<dbReference type="Pfam" id="PF00698">
    <property type="entry name" value="Acyl_transf_1"/>
    <property type="match status" value="1"/>
</dbReference>
<dbReference type="InterPro" id="IPR050091">
    <property type="entry name" value="PKS_NRPS_Biosynth_Enz"/>
</dbReference>
<dbReference type="SMART" id="SM00823">
    <property type="entry name" value="PKS_PP"/>
    <property type="match status" value="1"/>
</dbReference>
<accession>A0A7X0P230</accession>
<dbReference type="InterPro" id="IPR014043">
    <property type="entry name" value="Acyl_transferase_dom"/>
</dbReference>
<dbReference type="SMART" id="SM00826">
    <property type="entry name" value="PKS_DH"/>
    <property type="match status" value="1"/>
</dbReference>
<keyword evidence="10" id="KW-1185">Reference proteome</keyword>
<dbReference type="InterPro" id="IPR016035">
    <property type="entry name" value="Acyl_Trfase/lysoPLipase"/>
</dbReference>
<dbReference type="GO" id="GO:0004315">
    <property type="term" value="F:3-oxoacyl-[acyl-carrier-protein] synthase activity"/>
    <property type="evidence" value="ECO:0007669"/>
    <property type="project" value="InterPro"/>
</dbReference>
<dbReference type="GO" id="GO:0004312">
    <property type="term" value="F:fatty acid synthase activity"/>
    <property type="evidence" value="ECO:0007669"/>
    <property type="project" value="TreeGrafter"/>
</dbReference>
<dbReference type="SMART" id="SM00827">
    <property type="entry name" value="PKS_AT"/>
    <property type="match status" value="1"/>
</dbReference>
<name>A0A7X0P230_9ACTN</name>
<dbReference type="Pfam" id="PF02801">
    <property type="entry name" value="Ketoacyl-synt_C"/>
    <property type="match status" value="1"/>
</dbReference>
<evidence type="ECO:0000256" key="2">
    <source>
        <dbReference type="ARBA" id="ARBA00022553"/>
    </source>
</evidence>
<evidence type="ECO:0000259" key="6">
    <source>
        <dbReference type="PROSITE" id="PS50075"/>
    </source>
</evidence>
<evidence type="ECO:0000256" key="1">
    <source>
        <dbReference type="ARBA" id="ARBA00022450"/>
    </source>
</evidence>
<dbReference type="InterPro" id="IPR016039">
    <property type="entry name" value="Thiolase-like"/>
</dbReference>
<dbReference type="Gene3D" id="3.40.366.10">
    <property type="entry name" value="Malonyl-Coenzyme A Acyl Carrier Protein, domain 2"/>
    <property type="match status" value="1"/>
</dbReference>
<dbReference type="FunFam" id="3.40.47.10:FF:000019">
    <property type="entry name" value="Polyketide synthase type I"/>
    <property type="match status" value="1"/>
</dbReference>
<evidence type="ECO:0000256" key="4">
    <source>
        <dbReference type="PROSITE-ProRule" id="PRU01363"/>
    </source>
</evidence>
<feature type="domain" description="Ketosynthase family 3 (KS3)" evidence="7">
    <location>
        <begin position="1"/>
        <end position="425"/>
    </location>
</feature>
<dbReference type="PROSITE" id="PS52004">
    <property type="entry name" value="KS3_2"/>
    <property type="match status" value="1"/>
</dbReference>
<dbReference type="SUPFAM" id="SSF55048">
    <property type="entry name" value="Probable ACP-binding domain of malonyl-CoA ACP transacylase"/>
    <property type="match status" value="1"/>
</dbReference>
<dbReference type="Pfam" id="PF00109">
    <property type="entry name" value="ketoacyl-synt"/>
    <property type="match status" value="1"/>
</dbReference>
<dbReference type="GO" id="GO:0006633">
    <property type="term" value="P:fatty acid biosynthetic process"/>
    <property type="evidence" value="ECO:0007669"/>
    <property type="project" value="InterPro"/>
</dbReference>